<dbReference type="GO" id="GO:0008757">
    <property type="term" value="F:S-adenosylmethionine-dependent methyltransferase activity"/>
    <property type="evidence" value="ECO:0007669"/>
    <property type="project" value="InterPro"/>
</dbReference>
<organism evidence="2">
    <name type="scientific">hydrothermal vent metagenome</name>
    <dbReference type="NCBI Taxonomy" id="652676"/>
    <lineage>
        <taxon>unclassified sequences</taxon>
        <taxon>metagenomes</taxon>
        <taxon>ecological metagenomes</taxon>
    </lineage>
</organism>
<dbReference type="InterPro" id="IPR013216">
    <property type="entry name" value="Methyltransf_11"/>
</dbReference>
<gene>
    <name evidence="2" type="ORF">MNBD_ACTINO01-2045</name>
</gene>
<name>A0A3B0SLF6_9ZZZZ</name>
<dbReference type="Pfam" id="PF08241">
    <property type="entry name" value="Methyltransf_11"/>
    <property type="match status" value="1"/>
</dbReference>
<evidence type="ECO:0000259" key="1">
    <source>
        <dbReference type="Pfam" id="PF08241"/>
    </source>
</evidence>
<dbReference type="Gene3D" id="3.40.50.150">
    <property type="entry name" value="Vaccinia Virus protein VP39"/>
    <property type="match status" value="1"/>
</dbReference>
<dbReference type="InterPro" id="IPR029063">
    <property type="entry name" value="SAM-dependent_MTases_sf"/>
</dbReference>
<dbReference type="EMBL" id="UOEI01000505">
    <property type="protein sequence ID" value="VAW07091.1"/>
    <property type="molecule type" value="Genomic_DNA"/>
</dbReference>
<dbReference type="SUPFAM" id="SSF53335">
    <property type="entry name" value="S-adenosyl-L-methionine-dependent methyltransferases"/>
    <property type="match status" value="1"/>
</dbReference>
<dbReference type="CDD" id="cd02440">
    <property type="entry name" value="AdoMet_MTases"/>
    <property type="match status" value="1"/>
</dbReference>
<dbReference type="AlphaFoldDB" id="A0A3B0SLF6"/>
<proteinExistence type="predicted"/>
<protein>
    <recommendedName>
        <fullName evidence="1">Methyltransferase type 11 domain-containing protein</fullName>
    </recommendedName>
</protein>
<accession>A0A3B0SLF6</accession>
<sequence>MSSFDLDDLARGYAYRQPSTATRKRARDAARDQSGILLDVGGGTGAHAGEWAMGGGVPIVVDPSGQMCSIAATRRGVEVVTARAEMLPFVGRSAGLVYFHLSIHYGALDAVIDEACRVAVPGARIEIWTFAPETMASSALARWFPSIGPIDAARFPEIDRIVEHLSQRGASVEVLAMPEVVERTAASWQEAVANRFVSTLQLISSDEMARGLARFAETYPDPNDVYRYTIDFVRVRATR</sequence>
<reference evidence="2" key="1">
    <citation type="submission" date="2018-06" db="EMBL/GenBank/DDBJ databases">
        <authorList>
            <person name="Zhirakovskaya E."/>
        </authorList>
    </citation>
    <scope>NUCLEOTIDE SEQUENCE</scope>
</reference>
<feature type="domain" description="Methyltransferase type 11" evidence="1">
    <location>
        <begin position="38"/>
        <end position="125"/>
    </location>
</feature>
<evidence type="ECO:0000313" key="2">
    <source>
        <dbReference type="EMBL" id="VAW07091.1"/>
    </source>
</evidence>